<accession>A0A5B8VDJ8</accession>
<keyword evidence="2" id="KW-1185">Reference proteome</keyword>
<evidence type="ECO:0000313" key="1">
    <source>
        <dbReference type="EMBL" id="QEC69392.1"/>
    </source>
</evidence>
<evidence type="ECO:0000313" key="2">
    <source>
        <dbReference type="Proteomes" id="UP000321533"/>
    </source>
</evidence>
<proteinExistence type="predicted"/>
<gene>
    <name evidence="1" type="ORF">FRZ67_19565</name>
</gene>
<reference evidence="1 2" key="1">
    <citation type="journal article" date="2016" name="Int. J. Syst. Evol. Microbiol.">
        <title>Panacibacter ginsenosidivorans gen. nov., sp. nov., with ginsenoside converting activity isolated from soil of a ginseng field.</title>
        <authorList>
            <person name="Siddiqi M.Z."/>
            <person name="Muhammad Shafi S."/>
            <person name="Choi K.D."/>
            <person name="Im W.T."/>
        </authorList>
    </citation>
    <scope>NUCLEOTIDE SEQUENCE [LARGE SCALE GENOMIC DNA]</scope>
    <source>
        <strain evidence="1 2">Gsoil1550</strain>
    </source>
</reference>
<organism evidence="1 2">
    <name type="scientific">Panacibacter ginsenosidivorans</name>
    <dbReference type="NCBI Taxonomy" id="1813871"/>
    <lineage>
        <taxon>Bacteria</taxon>
        <taxon>Pseudomonadati</taxon>
        <taxon>Bacteroidota</taxon>
        <taxon>Chitinophagia</taxon>
        <taxon>Chitinophagales</taxon>
        <taxon>Chitinophagaceae</taxon>
        <taxon>Panacibacter</taxon>
    </lineage>
</organism>
<dbReference type="EMBL" id="CP042435">
    <property type="protein sequence ID" value="QEC69392.1"/>
    <property type="molecule type" value="Genomic_DNA"/>
</dbReference>
<dbReference type="Proteomes" id="UP000321533">
    <property type="component" value="Chromosome"/>
</dbReference>
<dbReference type="NCBIfam" id="TIGR04256">
    <property type="entry name" value="GxxExxY"/>
    <property type="match status" value="1"/>
</dbReference>
<sequence length="124" mass="14281">MTEIIYKEESYKIIGLCMEVHKQLGMGFKEIIYKDALEIELNNAGISFIREQQYDIEYKGIILPHKYYADFVIEGKIIMEIKASSMIVNNFVSQTINYLKASGIHLGIIANFGEKSFTSKRIVF</sequence>
<dbReference type="RefSeq" id="WP_147192269.1">
    <property type="nucleotide sequence ID" value="NZ_CP042435.1"/>
</dbReference>
<dbReference type="InterPro" id="IPR026350">
    <property type="entry name" value="GxxExxY"/>
</dbReference>
<dbReference type="OrthoDB" id="9806869at2"/>
<protein>
    <submittedName>
        <fullName evidence="1">GxxExxY protein</fullName>
    </submittedName>
</protein>
<dbReference type="KEGG" id="pgin:FRZ67_19565"/>
<name>A0A5B8VDJ8_9BACT</name>
<dbReference type="Pfam" id="PF13366">
    <property type="entry name" value="PDDEXK_3"/>
    <property type="match status" value="1"/>
</dbReference>
<dbReference type="AlphaFoldDB" id="A0A5B8VDJ8"/>